<keyword evidence="2" id="KW-1185">Reference proteome</keyword>
<name>A0A2S7XT85_9GAMM</name>
<reference evidence="1 2" key="1">
    <citation type="submission" date="2018-01" db="EMBL/GenBank/DDBJ databases">
        <title>The complete genome sequence of Chromatium okenii LaCa, a purple sulfur bacterium with a turbulent life.</title>
        <authorList>
            <person name="Luedin S.M."/>
            <person name="Liechti N."/>
            <person name="Storelli N."/>
            <person name="Danza F."/>
            <person name="Wittwer M."/>
            <person name="Pothier J.F."/>
            <person name="Tonolla M.A."/>
        </authorList>
    </citation>
    <scope>NUCLEOTIDE SEQUENCE [LARGE SCALE GENOMIC DNA]</scope>
    <source>
        <strain evidence="1 2">LaCa</strain>
    </source>
</reference>
<accession>A0A2S7XT85</accession>
<comment type="caution">
    <text evidence="1">The sequence shown here is derived from an EMBL/GenBank/DDBJ whole genome shotgun (WGS) entry which is preliminary data.</text>
</comment>
<evidence type="ECO:0000313" key="1">
    <source>
        <dbReference type="EMBL" id="PQJ96945.1"/>
    </source>
</evidence>
<sequence>MVTEQKMKHSLEYFSLYYLNMWLTHDRLYHESLNNGTHEEKLVFIKQAATYYKVARNLPKEYDEDIGYARYEPVIKIIDEVIASDFSVDTVESIKKVQDELSRAYGGRCVLSITTKLLWLKIRDPIIIYDSQARKALKTDDGDLSGFYTAWRNEYCAHSKAIATICAKLSSVSNTLAIKKLLIQNTSKTYQCSLGFKREYLICICGTSDSNI</sequence>
<protein>
    <submittedName>
        <fullName evidence="1">Uncharacterized protein</fullName>
    </submittedName>
</protein>
<proteinExistence type="predicted"/>
<evidence type="ECO:0000313" key="2">
    <source>
        <dbReference type="Proteomes" id="UP000239936"/>
    </source>
</evidence>
<dbReference type="EMBL" id="PPGH01000023">
    <property type="protein sequence ID" value="PQJ96945.1"/>
    <property type="molecule type" value="Genomic_DNA"/>
</dbReference>
<dbReference type="Proteomes" id="UP000239936">
    <property type="component" value="Unassembled WGS sequence"/>
</dbReference>
<organism evidence="1 2">
    <name type="scientific">Chromatium okenii</name>
    <dbReference type="NCBI Taxonomy" id="61644"/>
    <lineage>
        <taxon>Bacteria</taxon>
        <taxon>Pseudomonadati</taxon>
        <taxon>Pseudomonadota</taxon>
        <taxon>Gammaproteobacteria</taxon>
        <taxon>Chromatiales</taxon>
        <taxon>Chromatiaceae</taxon>
        <taxon>Chromatium</taxon>
    </lineage>
</organism>
<gene>
    <name evidence="1" type="ORF">CXB77_04865</name>
</gene>
<dbReference type="AlphaFoldDB" id="A0A2S7XT85"/>